<accession>A0ABY0VQZ0</accession>
<sequence length="287" mass="32613">MKALMIFCEGPHDVAFVKKIMESIFSFQRVAWKFSEYPSPFNQLFKSSVDKHAARDMALDMAHKFFLPDQVFKRNNDLVLLFNSGGKEQIAKIKELLSDVVPMLNNASVFLQGATEFVSETKYLFFYDADDIGAARVRSEAFAAFEEVIEGERWMLSPWDQDTSNPFAAISDNKAIYIWGETPERGTLEDLLHPIFAVENSECIERAEHYIDGAFSWDLGSGELKRSVAEIARRKKAIITAIGQRKKPGSSMNVVLEQAKLISNQTLRESRSVNDLVVFIEKFAQFE</sequence>
<evidence type="ECO:0000313" key="1">
    <source>
        <dbReference type="EMBL" id="SDU50098.1"/>
    </source>
</evidence>
<evidence type="ECO:0008006" key="3">
    <source>
        <dbReference type="Google" id="ProtNLM"/>
    </source>
</evidence>
<reference evidence="1 2" key="1">
    <citation type="submission" date="2016-10" db="EMBL/GenBank/DDBJ databases">
        <authorList>
            <person name="Varghese N."/>
            <person name="Submissions S."/>
        </authorList>
    </citation>
    <scope>NUCLEOTIDE SEQUENCE [LARGE SCALE GENOMIC DNA]</scope>
    <source>
        <strain evidence="1 2">LMG 21607</strain>
    </source>
</reference>
<dbReference type="EMBL" id="LT629796">
    <property type="protein sequence ID" value="SDU50098.1"/>
    <property type="molecule type" value="Genomic_DNA"/>
</dbReference>
<organism evidence="1 2">
    <name type="scientific">Pseudomonas mandelii</name>
    <dbReference type="NCBI Taxonomy" id="75612"/>
    <lineage>
        <taxon>Bacteria</taxon>
        <taxon>Pseudomonadati</taxon>
        <taxon>Pseudomonadota</taxon>
        <taxon>Gammaproteobacteria</taxon>
        <taxon>Pseudomonadales</taxon>
        <taxon>Pseudomonadaceae</taxon>
        <taxon>Pseudomonas</taxon>
    </lineage>
</organism>
<keyword evidence="2" id="KW-1185">Reference proteome</keyword>
<gene>
    <name evidence="1" type="ORF">SAMN04489801_3706</name>
</gene>
<dbReference type="Proteomes" id="UP000182476">
    <property type="component" value="Chromosome I"/>
</dbReference>
<dbReference type="RefSeq" id="WP_083375926.1">
    <property type="nucleotide sequence ID" value="NZ_LT629796.1"/>
</dbReference>
<evidence type="ECO:0000313" key="2">
    <source>
        <dbReference type="Proteomes" id="UP000182476"/>
    </source>
</evidence>
<protein>
    <recommendedName>
        <fullName evidence="3">DUF4276 family protein</fullName>
    </recommendedName>
</protein>
<proteinExistence type="predicted"/>
<name>A0ABY0VQZ0_9PSED</name>
<dbReference type="GeneID" id="46430734"/>